<proteinExistence type="predicted"/>
<keyword evidence="3" id="KW-1185">Reference proteome</keyword>
<accession>A0ABT1M1W8</accession>
<feature type="chain" id="PRO_5045326737" evidence="1">
    <location>
        <begin position="25"/>
        <end position="144"/>
    </location>
</feature>
<protein>
    <submittedName>
        <fullName evidence="2">Uncharacterized protein</fullName>
    </submittedName>
</protein>
<dbReference type="RefSeq" id="WP_255060115.1">
    <property type="nucleotide sequence ID" value="NZ_JANDBD010000004.1"/>
</dbReference>
<sequence length="144" mass="15068">MTDMRMTMGLVGAAFMLGSTAMVAPTASAEPVEHDVVYNLSVTGPGSFQVYYAYAAPPSKAAYDADPNAYTRSETVVLDPAQPWVLPVKLTDPNAAFISVSRAGSGLRGDSNPTCAITIDGAPGPTNTGPIAAQCELRSWSQPW</sequence>
<evidence type="ECO:0000256" key="1">
    <source>
        <dbReference type="SAM" id="SignalP"/>
    </source>
</evidence>
<feature type="signal peptide" evidence="1">
    <location>
        <begin position="1"/>
        <end position="24"/>
    </location>
</feature>
<dbReference type="EMBL" id="JANDBD010000004">
    <property type="protein sequence ID" value="MCP9272870.1"/>
    <property type="molecule type" value="Genomic_DNA"/>
</dbReference>
<organism evidence="2 3">
    <name type="scientific">Mycolicibacterium arenosum</name>
    <dbReference type="NCBI Taxonomy" id="2952157"/>
    <lineage>
        <taxon>Bacteria</taxon>
        <taxon>Bacillati</taxon>
        <taxon>Actinomycetota</taxon>
        <taxon>Actinomycetes</taxon>
        <taxon>Mycobacteriales</taxon>
        <taxon>Mycobacteriaceae</taxon>
        <taxon>Mycolicibacterium</taxon>
    </lineage>
</organism>
<evidence type="ECO:0000313" key="3">
    <source>
        <dbReference type="Proteomes" id="UP001651690"/>
    </source>
</evidence>
<keyword evidence="1" id="KW-0732">Signal</keyword>
<gene>
    <name evidence="2" type="ORF">NM203_11810</name>
</gene>
<evidence type="ECO:0000313" key="2">
    <source>
        <dbReference type="EMBL" id="MCP9272870.1"/>
    </source>
</evidence>
<name>A0ABT1M1W8_9MYCO</name>
<reference evidence="2 3" key="1">
    <citation type="submission" date="2022-06" db="EMBL/GenBank/DDBJ databases">
        <title>Mycolicibacterium sp. CAU 1645 isolated from seawater.</title>
        <authorList>
            <person name="Kim W."/>
        </authorList>
    </citation>
    <scope>NUCLEOTIDE SEQUENCE [LARGE SCALE GENOMIC DNA]</scope>
    <source>
        <strain evidence="2 3">CAU 1645</strain>
    </source>
</reference>
<dbReference type="Proteomes" id="UP001651690">
    <property type="component" value="Unassembled WGS sequence"/>
</dbReference>
<comment type="caution">
    <text evidence="2">The sequence shown here is derived from an EMBL/GenBank/DDBJ whole genome shotgun (WGS) entry which is preliminary data.</text>
</comment>